<dbReference type="PaxDb" id="39947-A0A0P0WHL7"/>
<organism evidence="1 2">
    <name type="scientific">Oryza sativa subsp. japonica</name>
    <name type="common">Rice</name>
    <dbReference type="NCBI Taxonomy" id="39947"/>
    <lineage>
        <taxon>Eukaryota</taxon>
        <taxon>Viridiplantae</taxon>
        <taxon>Streptophyta</taxon>
        <taxon>Embryophyta</taxon>
        <taxon>Tracheophyta</taxon>
        <taxon>Spermatophyta</taxon>
        <taxon>Magnoliopsida</taxon>
        <taxon>Liliopsida</taxon>
        <taxon>Poales</taxon>
        <taxon>Poaceae</taxon>
        <taxon>BOP clade</taxon>
        <taxon>Oryzoideae</taxon>
        <taxon>Oryzeae</taxon>
        <taxon>Oryzinae</taxon>
        <taxon>Oryza</taxon>
        <taxon>Oryza sativa</taxon>
    </lineage>
</organism>
<dbReference type="Proteomes" id="UP000059680">
    <property type="component" value="Chromosome 5"/>
</dbReference>
<accession>A0A0P0WHL7</accession>
<proteinExistence type="predicted"/>
<reference evidence="2" key="1">
    <citation type="journal article" date="2005" name="Nature">
        <title>The map-based sequence of the rice genome.</title>
        <authorList>
            <consortium name="International rice genome sequencing project (IRGSP)"/>
            <person name="Matsumoto T."/>
            <person name="Wu J."/>
            <person name="Kanamori H."/>
            <person name="Katayose Y."/>
            <person name="Fujisawa M."/>
            <person name="Namiki N."/>
            <person name="Mizuno H."/>
            <person name="Yamamoto K."/>
            <person name="Antonio B.A."/>
            <person name="Baba T."/>
            <person name="Sakata K."/>
            <person name="Nagamura Y."/>
            <person name="Aoki H."/>
            <person name="Arikawa K."/>
            <person name="Arita K."/>
            <person name="Bito T."/>
            <person name="Chiden Y."/>
            <person name="Fujitsuka N."/>
            <person name="Fukunaka R."/>
            <person name="Hamada M."/>
            <person name="Harada C."/>
            <person name="Hayashi A."/>
            <person name="Hijishita S."/>
            <person name="Honda M."/>
            <person name="Hosokawa S."/>
            <person name="Ichikawa Y."/>
            <person name="Idonuma A."/>
            <person name="Iijima M."/>
            <person name="Ikeda M."/>
            <person name="Ikeno M."/>
            <person name="Ito K."/>
            <person name="Ito S."/>
            <person name="Ito T."/>
            <person name="Ito Y."/>
            <person name="Ito Y."/>
            <person name="Iwabuchi A."/>
            <person name="Kamiya K."/>
            <person name="Karasawa W."/>
            <person name="Kurita K."/>
            <person name="Katagiri S."/>
            <person name="Kikuta A."/>
            <person name="Kobayashi H."/>
            <person name="Kobayashi N."/>
            <person name="Machita K."/>
            <person name="Maehara T."/>
            <person name="Masukawa M."/>
            <person name="Mizubayashi T."/>
            <person name="Mukai Y."/>
            <person name="Nagasaki H."/>
            <person name="Nagata Y."/>
            <person name="Naito S."/>
            <person name="Nakashima M."/>
            <person name="Nakama Y."/>
            <person name="Nakamichi Y."/>
            <person name="Nakamura M."/>
            <person name="Meguro A."/>
            <person name="Negishi M."/>
            <person name="Ohta I."/>
            <person name="Ohta T."/>
            <person name="Okamoto M."/>
            <person name="Ono N."/>
            <person name="Saji S."/>
            <person name="Sakaguchi M."/>
            <person name="Sakai K."/>
            <person name="Shibata M."/>
            <person name="Shimokawa T."/>
            <person name="Song J."/>
            <person name="Takazaki Y."/>
            <person name="Terasawa K."/>
            <person name="Tsugane M."/>
            <person name="Tsuji K."/>
            <person name="Ueda S."/>
            <person name="Waki K."/>
            <person name="Yamagata H."/>
            <person name="Yamamoto M."/>
            <person name="Yamamoto S."/>
            <person name="Yamane H."/>
            <person name="Yoshiki S."/>
            <person name="Yoshihara R."/>
            <person name="Yukawa K."/>
            <person name="Zhong H."/>
            <person name="Yano M."/>
            <person name="Yuan Q."/>
            <person name="Ouyang S."/>
            <person name="Liu J."/>
            <person name="Jones K.M."/>
            <person name="Gansberger K."/>
            <person name="Moffat K."/>
            <person name="Hill J."/>
            <person name="Bera J."/>
            <person name="Fadrosh D."/>
            <person name="Jin S."/>
            <person name="Johri S."/>
            <person name="Kim M."/>
            <person name="Overton L."/>
            <person name="Reardon M."/>
            <person name="Tsitrin T."/>
            <person name="Vuong H."/>
            <person name="Weaver B."/>
            <person name="Ciecko A."/>
            <person name="Tallon L."/>
            <person name="Jackson J."/>
            <person name="Pai G."/>
            <person name="Aken S.V."/>
            <person name="Utterback T."/>
            <person name="Reidmuller S."/>
            <person name="Feldblyum T."/>
            <person name="Hsiao J."/>
            <person name="Zismann V."/>
            <person name="Iobst S."/>
            <person name="de Vazeille A.R."/>
            <person name="Buell C.R."/>
            <person name="Ying K."/>
            <person name="Li Y."/>
            <person name="Lu T."/>
            <person name="Huang Y."/>
            <person name="Zhao Q."/>
            <person name="Feng Q."/>
            <person name="Zhang L."/>
            <person name="Zhu J."/>
            <person name="Weng Q."/>
            <person name="Mu J."/>
            <person name="Lu Y."/>
            <person name="Fan D."/>
            <person name="Liu Y."/>
            <person name="Guan J."/>
            <person name="Zhang Y."/>
            <person name="Yu S."/>
            <person name="Liu X."/>
            <person name="Zhang Y."/>
            <person name="Hong G."/>
            <person name="Han B."/>
            <person name="Choisne N."/>
            <person name="Demange N."/>
            <person name="Orjeda G."/>
            <person name="Samain S."/>
            <person name="Cattolico L."/>
            <person name="Pelletier E."/>
            <person name="Couloux A."/>
            <person name="Segurens B."/>
            <person name="Wincker P."/>
            <person name="D'Hont A."/>
            <person name="Scarpelli C."/>
            <person name="Weissenbach J."/>
            <person name="Salanoubat M."/>
            <person name="Quetier F."/>
            <person name="Yu Y."/>
            <person name="Kim H.R."/>
            <person name="Rambo T."/>
            <person name="Currie J."/>
            <person name="Collura K."/>
            <person name="Luo M."/>
            <person name="Yang T."/>
            <person name="Ammiraju J.S.S."/>
            <person name="Engler F."/>
            <person name="Soderlund C."/>
            <person name="Wing R.A."/>
            <person name="Palmer L.E."/>
            <person name="de la Bastide M."/>
            <person name="Spiegel L."/>
            <person name="Nascimento L."/>
            <person name="Zutavern T."/>
            <person name="O'Shaughnessy A."/>
            <person name="Dike S."/>
            <person name="Dedhia N."/>
            <person name="Preston R."/>
            <person name="Balija V."/>
            <person name="McCombie W.R."/>
            <person name="Chow T."/>
            <person name="Chen H."/>
            <person name="Chung M."/>
            <person name="Chen C."/>
            <person name="Shaw J."/>
            <person name="Wu H."/>
            <person name="Hsiao K."/>
            <person name="Chao Y."/>
            <person name="Chu M."/>
            <person name="Cheng C."/>
            <person name="Hour A."/>
            <person name="Lee P."/>
            <person name="Lin S."/>
            <person name="Lin Y."/>
            <person name="Liou J."/>
            <person name="Liu S."/>
            <person name="Hsing Y."/>
            <person name="Raghuvanshi S."/>
            <person name="Mohanty A."/>
            <person name="Bharti A.K."/>
            <person name="Gaur A."/>
            <person name="Gupta V."/>
            <person name="Kumar D."/>
            <person name="Ravi V."/>
            <person name="Vij S."/>
            <person name="Kapur A."/>
            <person name="Khurana P."/>
            <person name="Khurana P."/>
            <person name="Khurana J.P."/>
            <person name="Tyagi A.K."/>
            <person name="Gaikwad K."/>
            <person name="Singh A."/>
            <person name="Dalal V."/>
            <person name="Srivastava S."/>
            <person name="Dixit A."/>
            <person name="Pal A.K."/>
            <person name="Ghazi I.A."/>
            <person name="Yadav M."/>
            <person name="Pandit A."/>
            <person name="Bhargava A."/>
            <person name="Sureshbabu K."/>
            <person name="Batra K."/>
            <person name="Sharma T.R."/>
            <person name="Mohapatra T."/>
            <person name="Singh N.K."/>
            <person name="Messing J."/>
            <person name="Nelson A.B."/>
            <person name="Fuks G."/>
            <person name="Kavchok S."/>
            <person name="Keizer G."/>
            <person name="Linton E."/>
            <person name="Llaca V."/>
            <person name="Song R."/>
            <person name="Tanyolac B."/>
            <person name="Young S."/>
            <person name="Ho-Il K."/>
            <person name="Hahn J.H."/>
            <person name="Sangsakoo G."/>
            <person name="Vanavichit A."/>
            <person name="de Mattos Luiz.A.T."/>
            <person name="Zimmer P.D."/>
            <person name="Malone G."/>
            <person name="Dellagostin O."/>
            <person name="de Oliveira A.C."/>
            <person name="Bevan M."/>
            <person name="Bancroft I."/>
            <person name="Minx P."/>
            <person name="Cordum H."/>
            <person name="Wilson R."/>
            <person name="Cheng Z."/>
            <person name="Jin W."/>
            <person name="Jiang J."/>
            <person name="Leong S.A."/>
            <person name="Iwama H."/>
            <person name="Gojobori T."/>
            <person name="Itoh T."/>
            <person name="Niimura Y."/>
            <person name="Fujii Y."/>
            <person name="Habara T."/>
            <person name="Sakai H."/>
            <person name="Sato Y."/>
            <person name="Wilson G."/>
            <person name="Kumar K."/>
            <person name="McCouch S."/>
            <person name="Juretic N."/>
            <person name="Hoen D."/>
            <person name="Wright S."/>
            <person name="Bruskiewich R."/>
            <person name="Bureau T."/>
            <person name="Miyao A."/>
            <person name="Hirochika H."/>
            <person name="Nishikawa T."/>
            <person name="Kadowaki K."/>
            <person name="Sugiura M."/>
            <person name="Burr B."/>
            <person name="Sasaki T."/>
        </authorList>
    </citation>
    <scope>NUCLEOTIDE SEQUENCE [LARGE SCALE GENOMIC DNA]</scope>
    <source>
        <strain evidence="2">cv. Nipponbare</strain>
    </source>
</reference>
<dbReference type="InParanoid" id="A0A0P0WHL7"/>
<sequence length="175" mass="19284">MTKRPDGLRWKIVFSSRYCSGMTGLMTCSFRSAAISSLVTVSSCWVEMRTVWTRTGTLAPLSLRYSTVTWVFPSGLSHAQVPFLRTSVRRAPSLVARTWLRGINSGVSSVAYPNMCPWSPAPISSGRLVKWPCTPCAMSGDCCSMFTSTLQWSASRPTSADTKPMLRHVSLTIFS</sequence>
<dbReference type="AlphaFoldDB" id="A0A0P0WHL7"/>
<dbReference type="EMBL" id="AP014961">
    <property type="protein sequence ID" value="BAS92151.1"/>
    <property type="molecule type" value="Genomic_DNA"/>
</dbReference>
<protein>
    <submittedName>
        <fullName evidence="1">Os05g0135750 protein</fullName>
    </submittedName>
</protein>
<evidence type="ECO:0000313" key="1">
    <source>
        <dbReference type="EMBL" id="BAS92151.1"/>
    </source>
</evidence>
<dbReference type="Gramene" id="Os05t0135750-00">
    <property type="protein sequence ID" value="Os05t0135750-00"/>
    <property type="gene ID" value="Os05g0135750"/>
</dbReference>
<evidence type="ECO:0000313" key="2">
    <source>
        <dbReference type="Proteomes" id="UP000059680"/>
    </source>
</evidence>
<reference evidence="1 2" key="2">
    <citation type="journal article" date="2013" name="Plant Cell Physiol.">
        <title>Rice Annotation Project Database (RAP-DB): an integrative and interactive database for rice genomics.</title>
        <authorList>
            <person name="Sakai H."/>
            <person name="Lee S.S."/>
            <person name="Tanaka T."/>
            <person name="Numa H."/>
            <person name="Kim J."/>
            <person name="Kawahara Y."/>
            <person name="Wakimoto H."/>
            <person name="Yang C.C."/>
            <person name="Iwamoto M."/>
            <person name="Abe T."/>
            <person name="Yamada Y."/>
            <person name="Muto A."/>
            <person name="Inokuchi H."/>
            <person name="Ikemura T."/>
            <person name="Matsumoto T."/>
            <person name="Sasaki T."/>
            <person name="Itoh T."/>
        </authorList>
    </citation>
    <scope>NUCLEOTIDE SEQUENCE [LARGE SCALE GENOMIC DNA]</scope>
    <source>
        <strain evidence="2">cv. Nipponbare</strain>
    </source>
</reference>
<keyword evidence="2" id="KW-1185">Reference proteome</keyword>
<name>A0A0P0WHL7_ORYSJ</name>
<reference evidence="1 2" key="3">
    <citation type="journal article" date="2013" name="Rice">
        <title>Improvement of the Oryza sativa Nipponbare reference genome using next generation sequence and optical map data.</title>
        <authorList>
            <person name="Kawahara Y."/>
            <person name="de la Bastide M."/>
            <person name="Hamilton J.P."/>
            <person name="Kanamori H."/>
            <person name="McCombie W.R."/>
            <person name="Ouyang S."/>
            <person name="Schwartz D.C."/>
            <person name="Tanaka T."/>
            <person name="Wu J."/>
            <person name="Zhou S."/>
            <person name="Childs K.L."/>
            <person name="Davidson R.M."/>
            <person name="Lin H."/>
            <person name="Quesada-Ocampo L."/>
            <person name="Vaillancourt B."/>
            <person name="Sakai H."/>
            <person name="Lee S.S."/>
            <person name="Kim J."/>
            <person name="Numa H."/>
            <person name="Itoh T."/>
            <person name="Buell C.R."/>
            <person name="Matsumoto T."/>
        </authorList>
    </citation>
    <scope>NUCLEOTIDE SEQUENCE [LARGE SCALE GENOMIC DNA]</scope>
    <source>
        <strain evidence="2">cv. Nipponbare</strain>
    </source>
</reference>
<gene>
    <name evidence="1" type="ordered locus">Os05g0135750</name>
    <name evidence="1" type="ORF">OSNPB_050135750</name>
</gene>